<dbReference type="STRING" id="49390.A0A068VEW0"/>
<evidence type="ECO:0000256" key="4">
    <source>
        <dbReference type="ARBA" id="ARBA00022540"/>
    </source>
</evidence>
<comment type="similarity">
    <text evidence="2">Belongs to the IF-1 family.</text>
</comment>
<dbReference type="GO" id="GO:0043022">
    <property type="term" value="F:ribosome binding"/>
    <property type="evidence" value="ECO:0007669"/>
    <property type="project" value="TreeGrafter"/>
</dbReference>
<dbReference type="Pfam" id="PF01176">
    <property type="entry name" value="eIF-1a"/>
    <property type="match status" value="1"/>
</dbReference>
<keyword evidence="10" id="KW-1185">Reference proteome</keyword>
<dbReference type="PROSITE" id="PS50832">
    <property type="entry name" value="S1_IF1_TYPE"/>
    <property type="match status" value="1"/>
</dbReference>
<evidence type="ECO:0000313" key="10">
    <source>
        <dbReference type="Proteomes" id="UP000295252"/>
    </source>
</evidence>
<dbReference type="Gramene" id="CDP18203">
    <property type="protein sequence ID" value="CDP18203"/>
    <property type="gene ID" value="GSCOC_T00007109001"/>
</dbReference>
<dbReference type="PANTHER" id="PTHR33370">
    <property type="entry name" value="TRANSLATION INITIATION FACTOR IF-1, CHLOROPLASTIC"/>
    <property type="match status" value="1"/>
</dbReference>
<evidence type="ECO:0000256" key="5">
    <source>
        <dbReference type="ARBA" id="ARBA00022917"/>
    </source>
</evidence>
<protein>
    <recommendedName>
        <fullName evidence="8">S1-like domain-containing protein</fullName>
    </recommendedName>
</protein>
<keyword evidence="4 6" id="KW-0396">Initiation factor</keyword>
<evidence type="ECO:0000256" key="2">
    <source>
        <dbReference type="ARBA" id="ARBA00010939"/>
    </source>
</evidence>
<dbReference type="SUPFAM" id="SSF50249">
    <property type="entry name" value="Nucleic acid-binding proteins"/>
    <property type="match status" value="1"/>
</dbReference>
<dbReference type="Gene3D" id="2.40.50.140">
    <property type="entry name" value="Nucleic acid-binding proteins"/>
    <property type="match status" value="1"/>
</dbReference>
<comment type="function">
    <text evidence="1">One of the essential components for the initiation of protein synthesis. Stabilizes the binding of IF-2 and IF-3 on the 30S subunit to which N-formylmethionyl-tRNA(fMet) subsequently binds. Helps modulate mRNA selection, yielding the 30S pre-initiation complex (PIC). Upon addition of the 50S ribosomal subunit IF-1, IF-2 and IF-3 are released leaving the mature 70S translation initiation complex.</text>
</comment>
<dbReference type="Proteomes" id="UP000295252">
    <property type="component" value="Chromosome XI"/>
</dbReference>
<dbReference type="NCBIfam" id="TIGR00008">
    <property type="entry name" value="infA"/>
    <property type="match status" value="1"/>
</dbReference>
<dbReference type="EMBL" id="HG739302">
    <property type="protein sequence ID" value="CDP18203.1"/>
    <property type="molecule type" value="Genomic_DNA"/>
</dbReference>
<gene>
    <name evidence="9" type="ORF">GSCOC_T00007109001</name>
</gene>
<comment type="subunit">
    <text evidence="3">Component of the 30S ribosomal translation pre-initiation complex which assembles on the 30S ribosome in the order IF-2 and IF-3, IF-1 and N-formylmethionyl-tRNA(fMet); mRNA recruitment can occur at any time during PIC assembly.</text>
</comment>
<evidence type="ECO:0000256" key="3">
    <source>
        <dbReference type="ARBA" id="ARBA00011599"/>
    </source>
</evidence>
<evidence type="ECO:0000256" key="6">
    <source>
        <dbReference type="PROSITE-ProRule" id="PRU00181"/>
    </source>
</evidence>
<dbReference type="InterPro" id="IPR006196">
    <property type="entry name" value="RNA-binding_domain_S1_IF1"/>
</dbReference>
<proteinExistence type="inferred from homology"/>
<name>A0A068VEW0_COFCA</name>
<dbReference type="PANTHER" id="PTHR33370:SF1">
    <property type="entry name" value="TRANSLATION INITIATION FACTOR IF-1, CHLOROPLASTIC"/>
    <property type="match status" value="1"/>
</dbReference>
<dbReference type="GO" id="GO:0003723">
    <property type="term" value="F:RNA binding"/>
    <property type="evidence" value="ECO:0007669"/>
    <property type="project" value="InterPro"/>
</dbReference>
<evidence type="ECO:0000256" key="7">
    <source>
        <dbReference type="SAM" id="MobiDB-lite"/>
    </source>
</evidence>
<dbReference type="GO" id="GO:0003743">
    <property type="term" value="F:translation initiation factor activity"/>
    <property type="evidence" value="ECO:0007669"/>
    <property type="project" value="UniProtKB-UniRule"/>
</dbReference>
<dbReference type="InterPro" id="IPR004368">
    <property type="entry name" value="TIF_IF1"/>
</dbReference>
<evidence type="ECO:0000313" key="9">
    <source>
        <dbReference type="EMBL" id="CDP18203.1"/>
    </source>
</evidence>
<evidence type="ECO:0000256" key="1">
    <source>
        <dbReference type="ARBA" id="ARBA00003935"/>
    </source>
</evidence>
<reference evidence="10" key="1">
    <citation type="journal article" date="2014" name="Science">
        <title>The coffee genome provides insight into the convergent evolution of caffeine biosynthesis.</title>
        <authorList>
            <person name="Denoeud F."/>
            <person name="Carretero-Paulet L."/>
            <person name="Dereeper A."/>
            <person name="Droc G."/>
            <person name="Guyot R."/>
            <person name="Pietrella M."/>
            <person name="Zheng C."/>
            <person name="Alberti A."/>
            <person name="Anthony F."/>
            <person name="Aprea G."/>
            <person name="Aury J.M."/>
            <person name="Bento P."/>
            <person name="Bernard M."/>
            <person name="Bocs S."/>
            <person name="Campa C."/>
            <person name="Cenci A."/>
            <person name="Combes M.C."/>
            <person name="Crouzillat D."/>
            <person name="Da Silva C."/>
            <person name="Daddiego L."/>
            <person name="De Bellis F."/>
            <person name="Dussert S."/>
            <person name="Garsmeur O."/>
            <person name="Gayraud T."/>
            <person name="Guignon V."/>
            <person name="Jahn K."/>
            <person name="Jamilloux V."/>
            <person name="Joet T."/>
            <person name="Labadie K."/>
            <person name="Lan T."/>
            <person name="Leclercq J."/>
            <person name="Lepelley M."/>
            <person name="Leroy T."/>
            <person name="Li L.T."/>
            <person name="Librado P."/>
            <person name="Lopez L."/>
            <person name="Munoz A."/>
            <person name="Noel B."/>
            <person name="Pallavicini A."/>
            <person name="Perrotta G."/>
            <person name="Poncet V."/>
            <person name="Pot D."/>
            <person name="Priyono X."/>
            <person name="Rigoreau M."/>
            <person name="Rouard M."/>
            <person name="Rozas J."/>
            <person name="Tranchant-Dubreuil C."/>
            <person name="VanBuren R."/>
            <person name="Zhang Q."/>
            <person name="Andrade A.C."/>
            <person name="Argout X."/>
            <person name="Bertrand B."/>
            <person name="de Kochko A."/>
            <person name="Graziosi G."/>
            <person name="Henry R.J."/>
            <person name="Jayarama X."/>
            <person name="Ming R."/>
            <person name="Nagai C."/>
            <person name="Rounsley S."/>
            <person name="Sankoff D."/>
            <person name="Giuliano G."/>
            <person name="Albert V.A."/>
            <person name="Wincker P."/>
            <person name="Lashermes P."/>
        </authorList>
    </citation>
    <scope>NUCLEOTIDE SEQUENCE [LARGE SCALE GENOMIC DNA]</scope>
    <source>
        <strain evidence="10">cv. DH200-94</strain>
    </source>
</reference>
<keyword evidence="5 6" id="KW-0648">Protein biosynthesis</keyword>
<dbReference type="InterPro" id="IPR012340">
    <property type="entry name" value="NA-bd_OB-fold"/>
</dbReference>
<accession>A0A068VEW0</accession>
<evidence type="ECO:0000259" key="8">
    <source>
        <dbReference type="PROSITE" id="PS50832"/>
    </source>
</evidence>
<feature type="region of interest" description="Disordered" evidence="7">
    <location>
        <begin position="163"/>
        <end position="193"/>
    </location>
</feature>
<dbReference type="AlphaFoldDB" id="A0A068VEW0"/>
<organism evidence="9 10">
    <name type="scientific">Coffea canephora</name>
    <name type="common">Robusta coffee</name>
    <dbReference type="NCBI Taxonomy" id="49390"/>
    <lineage>
        <taxon>Eukaryota</taxon>
        <taxon>Viridiplantae</taxon>
        <taxon>Streptophyta</taxon>
        <taxon>Embryophyta</taxon>
        <taxon>Tracheophyta</taxon>
        <taxon>Spermatophyta</taxon>
        <taxon>Magnoliopsida</taxon>
        <taxon>eudicotyledons</taxon>
        <taxon>Gunneridae</taxon>
        <taxon>Pentapetalae</taxon>
        <taxon>asterids</taxon>
        <taxon>lamiids</taxon>
        <taxon>Gentianales</taxon>
        <taxon>Rubiaceae</taxon>
        <taxon>Ixoroideae</taxon>
        <taxon>Gardenieae complex</taxon>
        <taxon>Bertiereae - Coffeeae clade</taxon>
        <taxon>Coffeeae</taxon>
        <taxon>Coffea</taxon>
    </lineage>
</organism>
<sequence length="193" mass="21768">MEFCTIAPKTHSILYPVSNQITLPTLLNLQNLNIKRLSNAVSLFDPTRSCGGGGGWSGKLTLTSRGRPVIEAKRKEKTGWSADQANPDELKWIHLGQIVESLSNGMFRALVPIRNVGPIIGYGSGKMRTNRILILPGDVVKVELGRYDPARGRIVYRFHPKEWKKKAEKEEDEEEEGKFEHFKGEKRGKKQRS</sequence>
<feature type="domain" description="S1-like" evidence="8">
    <location>
        <begin position="124"/>
        <end position="159"/>
    </location>
</feature>
<dbReference type="GO" id="GO:0005829">
    <property type="term" value="C:cytosol"/>
    <property type="evidence" value="ECO:0007669"/>
    <property type="project" value="TreeGrafter"/>
</dbReference>
<dbReference type="InParanoid" id="A0A068VEW0"/>